<dbReference type="PROSITE" id="PS00434">
    <property type="entry name" value="HSF_DOMAIN"/>
    <property type="match status" value="1"/>
</dbReference>
<feature type="compositionally biased region" description="Low complexity" evidence="11">
    <location>
        <begin position="226"/>
        <end position="240"/>
    </location>
</feature>
<sequence>MSTRVKTESSNHHHSSKNAVDALDEGMHATSDFVKKLFKMLEDPSFQRIVAWGPHGDCFVVKDMNEFTKSVLPRMFKHQNFASFVRQLNKYDFHKVKNADDASYGEQSWTFRHPDFNASRPEALDNIKRKVPAARKSNNAGNSSAAAASVPSSSRPLAASVGDADLLQQQIERLTTSQEEMSSHVRNLERNYHDVLVEMVGFQRNMAQQDVLMQDLIQYFLQSNRSGPSTPSGSSSMPGGRANPFLPQRETLRMVHPEAASASLQQMNEMSRLSSVGGFDWTPSESMSPQQQQQQQQQGNAQSRAATTSRIWAAAANAGLINPDGSVRAGPSSSQPPPTSMGEIKSLPEALQRIEELQRMRTGMASAMSINIPSVPPFPGSQPDTRSGTDSEDQDDIVMPTSGGDSEMVMPSRQEEIIQPQQPSPQNMQPQASFLSQQDQGFVWPEENASHEGLQVFTVGHLLPKDGNWGFDQSWDAPKQVTSPPSAGPSPPTNVSSPSSSAQKLTVRRSTFVPGWAVPPRVLLVDDDAVARKLSSKFLQVFGCTIDVAVDGMAAVNKMNLEKYDLVLMDIVMPKLDGVSATSIIRKFDPMTPIISMTSNSKPNEIMTYYSSGMNDVLPKPFTKQGLLNMLEKHLSGLHEMGRAATSVQRPLGAPGTETDELVSFGVAEDAGRVNPLAGMGLTDDQYNAILQNIVSSGSDMFLEQPTEKRRLEDVSDERQVKRGRFDSLES</sequence>
<name>A0A0D7B8T0_9AGAR</name>
<dbReference type="Gene3D" id="3.40.50.2300">
    <property type="match status" value="1"/>
</dbReference>
<reference evidence="13 14" key="1">
    <citation type="journal article" date="2015" name="Fungal Genet. Biol.">
        <title>Evolution of novel wood decay mechanisms in Agaricales revealed by the genome sequences of Fistulina hepatica and Cylindrobasidium torrendii.</title>
        <authorList>
            <person name="Floudas D."/>
            <person name="Held B.W."/>
            <person name="Riley R."/>
            <person name="Nagy L.G."/>
            <person name="Koehler G."/>
            <person name="Ransdell A.S."/>
            <person name="Younus H."/>
            <person name="Chow J."/>
            <person name="Chiniquy J."/>
            <person name="Lipzen A."/>
            <person name="Tritt A."/>
            <person name="Sun H."/>
            <person name="Haridas S."/>
            <person name="LaButti K."/>
            <person name="Ohm R.A."/>
            <person name="Kues U."/>
            <person name="Blanchette R.A."/>
            <person name="Grigoriev I.V."/>
            <person name="Minto R.E."/>
            <person name="Hibbett D.S."/>
        </authorList>
    </citation>
    <scope>NUCLEOTIDE SEQUENCE [LARGE SCALE GENOMIC DNA]</scope>
    <source>
        <strain evidence="13 14">FP15055 ss-10</strain>
    </source>
</reference>
<feature type="region of interest" description="Disordered" evidence="11">
    <location>
        <begin position="223"/>
        <end position="245"/>
    </location>
</feature>
<feature type="region of interest" description="Disordered" evidence="11">
    <location>
        <begin position="133"/>
        <end position="156"/>
    </location>
</feature>
<feature type="domain" description="Response regulatory" evidence="12">
    <location>
        <begin position="521"/>
        <end position="635"/>
    </location>
</feature>
<dbReference type="OrthoDB" id="60033at2759"/>
<dbReference type="GO" id="GO:0006357">
    <property type="term" value="P:regulation of transcription by RNA polymerase II"/>
    <property type="evidence" value="ECO:0007669"/>
    <property type="project" value="UniProtKB-UniRule"/>
</dbReference>
<evidence type="ECO:0000256" key="8">
    <source>
        <dbReference type="ARBA" id="ARBA00062171"/>
    </source>
</evidence>
<comment type="subunit">
    <text evidence="8">Homotrimer. Homotrimerization increases the affinity of HSF1 to DNA. Interacts with transcriptional coregulator SSA1 on chromatin.</text>
</comment>
<dbReference type="PANTHER" id="PTHR45339">
    <property type="entry name" value="HYBRID SIGNAL TRANSDUCTION HISTIDINE KINASE J"/>
    <property type="match status" value="1"/>
</dbReference>
<evidence type="ECO:0000313" key="14">
    <source>
        <dbReference type="Proteomes" id="UP000054007"/>
    </source>
</evidence>
<dbReference type="PRINTS" id="PR00056">
    <property type="entry name" value="HSFDOMAIN"/>
</dbReference>
<dbReference type="AlphaFoldDB" id="A0A0D7B8T0"/>
<keyword evidence="2 10" id="KW-0597">Phosphoprotein</keyword>
<dbReference type="Proteomes" id="UP000054007">
    <property type="component" value="Unassembled WGS sequence"/>
</dbReference>
<feature type="compositionally biased region" description="Low complexity" evidence="11">
    <location>
        <begin position="290"/>
        <end position="307"/>
    </location>
</feature>
<dbReference type="Pfam" id="PF00447">
    <property type="entry name" value="HSF_DNA-bind"/>
    <property type="match status" value="1"/>
</dbReference>
<evidence type="ECO:0000256" key="4">
    <source>
        <dbReference type="ARBA" id="ARBA00023015"/>
    </source>
</evidence>
<evidence type="ECO:0000256" key="10">
    <source>
        <dbReference type="PROSITE-ProRule" id="PRU00169"/>
    </source>
</evidence>
<evidence type="ECO:0000256" key="9">
    <source>
        <dbReference type="PIRNR" id="PIRNR002595"/>
    </source>
</evidence>
<comment type="subcellular location">
    <subcellularLocation>
        <location evidence="1 9">Nucleus</location>
    </subcellularLocation>
</comment>
<evidence type="ECO:0000256" key="11">
    <source>
        <dbReference type="SAM" id="MobiDB-lite"/>
    </source>
</evidence>
<dbReference type="Pfam" id="PF00072">
    <property type="entry name" value="Response_reg"/>
    <property type="match status" value="1"/>
</dbReference>
<dbReference type="CDD" id="cd17546">
    <property type="entry name" value="REC_hyHK_CKI1_RcsC-like"/>
    <property type="match status" value="1"/>
</dbReference>
<gene>
    <name evidence="13" type="ORF">CYLTODRAFT_431727</name>
</gene>
<dbReference type="GO" id="GO:0005634">
    <property type="term" value="C:nucleus"/>
    <property type="evidence" value="ECO:0007669"/>
    <property type="project" value="UniProtKB-SubCell"/>
</dbReference>
<dbReference type="STRING" id="1314674.A0A0D7B8T0"/>
<dbReference type="SMART" id="SM00448">
    <property type="entry name" value="REC"/>
    <property type="match status" value="1"/>
</dbReference>
<accession>A0A0D7B8T0</accession>
<keyword evidence="5 9" id="KW-0238">DNA-binding</keyword>
<dbReference type="InterPro" id="IPR014402">
    <property type="entry name" value="Sig_transdc_resp-reg_Skn7"/>
</dbReference>
<evidence type="ECO:0000256" key="6">
    <source>
        <dbReference type="ARBA" id="ARBA00023163"/>
    </source>
</evidence>
<feature type="modified residue" description="4-aspartylphosphate" evidence="10">
    <location>
        <position position="570"/>
    </location>
</feature>
<evidence type="ECO:0000256" key="2">
    <source>
        <dbReference type="ARBA" id="ARBA00022553"/>
    </source>
</evidence>
<dbReference type="InterPro" id="IPR036388">
    <property type="entry name" value="WH-like_DNA-bd_sf"/>
</dbReference>
<evidence type="ECO:0000259" key="12">
    <source>
        <dbReference type="PROSITE" id="PS50110"/>
    </source>
</evidence>
<dbReference type="EMBL" id="KN880550">
    <property type="protein sequence ID" value="KIY66584.1"/>
    <property type="molecule type" value="Genomic_DNA"/>
</dbReference>
<keyword evidence="14" id="KW-1185">Reference proteome</keyword>
<dbReference type="InterPro" id="IPR011006">
    <property type="entry name" value="CheY-like_superfamily"/>
</dbReference>
<dbReference type="GO" id="GO:0000156">
    <property type="term" value="F:phosphorelay response regulator activity"/>
    <property type="evidence" value="ECO:0007669"/>
    <property type="project" value="InterPro"/>
</dbReference>
<feature type="region of interest" description="Disordered" evidence="11">
    <location>
        <begin position="709"/>
        <end position="731"/>
    </location>
</feature>
<keyword evidence="3" id="KW-0902">Two-component regulatory system</keyword>
<evidence type="ECO:0000256" key="1">
    <source>
        <dbReference type="ARBA" id="ARBA00004123"/>
    </source>
</evidence>
<dbReference type="Gene3D" id="1.10.10.10">
    <property type="entry name" value="Winged helix-like DNA-binding domain superfamily/Winged helix DNA-binding domain"/>
    <property type="match status" value="1"/>
</dbReference>
<dbReference type="SMART" id="SM00415">
    <property type="entry name" value="HSF"/>
    <property type="match status" value="1"/>
</dbReference>
<evidence type="ECO:0000256" key="3">
    <source>
        <dbReference type="ARBA" id="ARBA00023012"/>
    </source>
</evidence>
<feature type="region of interest" description="Disordered" evidence="11">
    <location>
        <begin position="470"/>
        <end position="502"/>
    </location>
</feature>
<protein>
    <recommendedName>
        <fullName evidence="9">Transcription factor</fullName>
    </recommendedName>
</protein>
<feature type="region of interest" description="Disordered" evidence="11">
    <location>
        <begin position="321"/>
        <end position="344"/>
    </location>
</feature>
<feature type="region of interest" description="Disordered" evidence="11">
    <location>
        <begin position="275"/>
        <end position="307"/>
    </location>
</feature>
<dbReference type="SUPFAM" id="SSF46785">
    <property type="entry name" value="Winged helix' DNA-binding domain"/>
    <property type="match status" value="1"/>
</dbReference>
<evidence type="ECO:0000256" key="7">
    <source>
        <dbReference type="ARBA" id="ARBA00023242"/>
    </source>
</evidence>
<dbReference type="InterPro" id="IPR036390">
    <property type="entry name" value="WH_DNA-bd_sf"/>
</dbReference>
<evidence type="ECO:0000313" key="13">
    <source>
        <dbReference type="EMBL" id="KIY66584.1"/>
    </source>
</evidence>
<dbReference type="FunFam" id="3.40.50.2300:FF:000212">
    <property type="entry name" value="Stress response regulator/HFS transcription factor"/>
    <property type="match status" value="1"/>
</dbReference>
<dbReference type="InterPro" id="IPR000232">
    <property type="entry name" value="HSF_DNA-bd"/>
</dbReference>
<dbReference type="GO" id="GO:0003700">
    <property type="term" value="F:DNA-binding transcription factor activity"/>
    <property type="evidence" value="ECO:0007669"/>
    <property type="project" value="UniProtKB-UniRule"/>
</dbReference>
<dbReference type="FunFam" id="1.10.10.10:FF:000027">
    <property type="entry name" value="Heat shock transcription factor 1"/>
    <property type="match status" value="1"/>
</dbReference>
<feature type="region of interest" description="Disordered" evidence="11">
    <location>
        <begin position="1"/>
        <end position="21"/>
    </location>
</feature>
<dbReference type="PROSITE" id="PS50110">
    <property type="entry name" value="RESPONSE_REGULATORY"/>
    <property type="match status" value="1"/>
</dbReference>
<feature type="region of interest" description="Disordered" evidence="11">
    <location>
        <begin position="372"/>
        <end position="409"/>
    </location>
</feature>
<dbReference type="InterPro" id="IPR001789">
    <property type="entry name" value="Sig_transdc_resp-reg_receiver"/>
</dbReference>
<organism evidence="13 14">
    <name type="scientific">Cylindrobasidium torrendii FP15055 ss-10</name>
    <dbReference type="NCBI Taxonomy" id="1314674"/>
    <lineage>
        <taxon>Eukaryota</taxon>
        <taxon>Fungi</taxon>
        <taxon>Dikarya</taxon>
        <taxon>Basidiomycota</taxon>
        <taxon>Agaricomycotina</taxon>
        <taxon>Agaricomycetes</taxon>
        <taxon>Agaricomycetidae</taxon>
        <taxon>Agaricales</taxon>
        <taxon>Marasmiineae</taxon>
        <taxon>Physalacriaceae</taxon>
        <taxon>Cylindrobasidium</taxon>
    </lineage>
</organism>
<dbReference type="PIRSF" id="PIRSF002595">
    <property type="entry name" value="RR_SKN7"/>
    <property type="match status" value="1"/>
</dbReference>
<keyword evidence="6 9" id="KW-0804">Transcription</keyword>
<proteinExistence type="predicted"/>
<keyword evidence="7 9" id="KW-0539">Nucleus</keyword>
<evidence type="ECO:0000256" key="5">
    <source>
        <dbReference type="ARBA" id="ARBA00023125"/>
    </source>
</evidence>
<feature type="compositionally biased region" description="Basic and acidic residues" evidence="11">
    <location>
        <begin position="1"/>
        <end position="11"/>
    </location>
</feature>
<feature type="compositionally biased region" description="Low complexity" evidence="11">
    <location>
        <begin position="134"/>
        <end position="156"/>
    </location>
</feature>
<dbReference type="GO" id="GO:0043565">
    <property type="term" value="F:sequence-specific DNA binding"/>
    <property type="evidence" value="ECO:0007669"/>
    <property type="project" value="InterPro"/>
</dbReference>
<keyword evidence="4 9" id="KW-0805">Transcription regulation</keyword>
<dbReference type="SUPFAM" id="SSF52172">
    <property type="entry name" value="CheY-like"/>
    <property type="match status" value="1"/>
</dbReference>
<dbReference type="PANTHER" id="PTHR45339:SF1">
    <property type="entry name" value="HYBRID SIGNAL TRANSDUCTION HISTIDINE KINASE J"/>
    <property type="match status" value="1"/>
</dbReference>